<comment type="caution">
    <text evidence="15">The sequence shown here is derived from an EMBL/GenBank/DDBJ whole genome shotgun (WGS) entry which is preliminary data.</text>
</comment>
<dbReference type="PROSITE" id="PS51449">
    <property type="entry name" value="MTTASE_N"/>
    <property type="match status" value="1"/>
</dbReference>
<dbReference type="InterPro" id="IPR002792">
    <property type="entry name" value="TRAM_dom"/>
</dbReference>
<comment type="similarity">
    <text evidence="11">Belongs to the methylthiotransferase family. MiaB subfamily.</text>
</comment>
<dbReference type="HAMAP" id="MF_01864">
    <property type="entry name" value="tRNA_metthiotr_MiaB"/>
    <property type="match status" value="1"/>
</dbReference>
<feature type="binding site" evidence="11">
    <location>
        <position position="15"/>
    </location>
    <ligand>
        <name>[4Fe-4S] cluster</name>
        <dbReference type="ChEBI" id="CHEBI:49883"/>
        <label>1</label>
    </ligand>
</feature>
<feature type="domain" description="TRAM" evidence="12">
    <location>
        <begin position="380"/>
        <end position="443"/>
    </location>
</feature>
<evidence type="ECO:0000313" key="15">
    <source>
        <dbReference type="EMBL" id="SMP48208.1"/>
    </source>
</evidence>
<keyword evidence="16" id="KW-1185">Reference proteome</keyword>
<dbReference type="InterPro" id="IPR058240">
    <property type="entry name" value="rSAM_sf"/>
</dbReference>
<evidence type="ECO:0000259" key="13">
    <source>
        <dbReference type="PROSITE" id="PS51449"/>
    </source>
</evidence>
<dbReference type="AlphaFoldDB" id="A0AA45WUQ3"/>
<evidence type="ECO:0000259" key="14">
    <source>
        <dbReference type="PROSITE" id="PS51918"/>
    </source>
</evidence>
<feature type="domain" description="MTTase N-terminal" evidence="13">
    <location>
        <begin position="6"/>
        <end position="124"/>
    </location>
</feature>
<keyword evidence="8 11" id="KW-0408">Iron</keyword>
<dbReference type="PROSITE" id="PS01278">
    <property type="entry name" value="MTTASE_RADICAL"/>
    <property type="match status" value="1"/>
</dbReference>
<keyword evidence="9 11" id="KW-0411">Iron-sulfur</keyword>
<name>A0AA45WUQ3_9CLOT</name>
<keyword evidence="4 11" id="KW-0808">Transferase</keyword>
<evidence type="ECO:0000256" key="8">
    <source>
        <dbReference type="ARBA" id="ARBA00023004"/>
    </source>
</evidence>
<dbReference type="NCBIfam" id="TIGR00089">
    <property type="entry name" value="MiaB/RimO family radical SAM methylthiotransferase"/>
    <property type="match status" value="1"/>
</dbReference>
<evidence type="ECO:0000256" key="11">
    <source>
        <dbReference type="HAMAP-Rule" id="MF_01864"/>
    </source>
</evidence>
<evidence type="ECO:0000256" key="1">
    <source>
        <dbReference type="ARBA" id="ARBA00003234"/>
    </source>
</evidence>
<dbReference type="PROSITE" id="PS51918">
    <property type="entry name" value="RADICAL_SAM"/>
    <property type="match status" value="1"/>
</dbReference>
<dbReference type="SFLD" id="SFLDG01061">
    <property type="entry name" value="methylthiotransferase"/>
    <property type="match status" value="1"/>
</dbReference>
<evidence type="ECO:0000256" key="5">
    <source>
        <dbReference type="ARBA" id="ARBA00022691"/>
    </source>
</evidence>
<dbReference type="GO" id="GO:0046872">
    <property type="term" value="F:metal ion binding"/>
    <property type="evidence" value="ECO:0007669"/>
    <property type="project" value="UniProtKB-KW"/>
</dbReference>
<dbReference type="InterPro" id="IPR006638">
    <property type="entry name" value="Elp3/MiaA/NifB-like_rSAM"/>
</dbReference>
<dbReference type="InterPro" id="IPR007197">
    <property type="entry name" value="rSAM"/>
</dbReference>
<organism evidence="15 16">
    <name type="scientific">Anoxynatronum buryatiense</name>
    <dbReference type="NCBI Taxonomy" id="489973"/>
    <lineage>
        <taxon>Bacteria</taxon>
        <taxon>Bacillati</taxon>
        <taxon>Bacillota</taxon>
        <taxon>Clostridia</taxon>
        <taxon>Eubacteriales</taxon>
        <taxon>Clostridiaceae</taxon>
        <taxon>Anoxynatronum</taxon>
    </lineage>
</organism>
<evidence type="ECO:0000256" key="7">
    <source>
        <dbReference type="ARBA" id="ARBA00022723"/>
    </source>
</evidence>
<keyword evidence="7 11" id="KW-0479">Metal-binding</keyword>
<dbReference type="InterPro" id="IPR013848">
    <property type="entry name" value="Methylthiotransferase_N"/>
</dbReference>
<dbReference type="FunFam" id="3.80.30.20:FF:000001">
    <property type="entry name" value="tRNA-2-methylthio-N(6)-dimethylallyladenosine synthase 2"/>
    <property type="match status" value="1"/>
</dbReference>
<feature type="binding site" evidence="11">
    <location>
        <position position="85"/>
    </location>
    <ligand>
        <name>[4Fe-4S] cluster</name>
        <dbReference type="ChEBI" id="CHEBI:49883"/>
        <label>1</label>
    </ligand>
</feature>
<dbReference type="InterPro" id="IPR005839">
    <property type="entry name" value="Methylthiotransferase"/>
</dbReference>
<protein>
    <recommendedName>
        <fullName evidence="10 11">tRNA-2-methylthio-N(6)-dimethylallyladenosine synthase</fullName>
        <ecNumber evidence="10 11">2.8.4.3</ecNumber>
    </recommendedName>
    <alternativeName>
        <fullName evidence="11">(Dimethylallyl)adenosine tRNA methylthiotransferase MiaB</fullName>
    </alternativeName>
    <alternativeName>
        <fullName evidence="11">tRNA-i(6)A37 methylthiotransferase</fullName>
    </alternativeName>
</protein>
<dbReference type="InterPro" id="IPR038135">
    <property type="entry name" value="Methylthiotransferase_N_sf"/>
</dbReference>
<proteinExistence type="inferred from homology"/>
<evidence type="ECO:0000256" key="2">
    <source>
        <dbReference type="ARBA" id="ARBA00022485"/>
    </source>
</evidence>
<evidence type="ECO:0000256" key="9">
    <source>
        <dbReference type="ARBA" id="ARBA00023014"/>
    </source>
</evidence>
<evidence type="ECO:0000256" key="10">
    <source>
        <dbReference type="ARBA" id="ARBA00033765"/>
    </source>
</evidence>
<dbReference type="InterPro" id="IPR006463">
    <property type="entry name" value="MiaB_methiolase"/>
</dbReference>
<feature type="binding site" evidence="11">
    <location>
        <position position="161"/>
    </location>
    <ligand>
        <name>[4Fe-4S] cluster</name>
        <dbReference type="ChEBI" id="CHEBI:49883"/>
        <label>2</label>
        <note>4Fe-4S-S-AdoMet</note>
    </ligand>
</feature>
<keyword evidence="5 11" id="KW-0949">S-adenosyl-L-methionine</keyword>
<evidence type="ECO:0000256" key="6">
    <source>
        <dbReference type="ARBA" id="ARBA00022694"/>
    </source>
</evidence>
<dbReference type="PANTHER" id="PTHR43020:SF2">
    <property type="entry name" value="MITOCHONDRIAL TRNA METHYLTHIOTRANSFERASE CDK5RAP1"/>
    <property type="match status" value="1"/>
</dbReference>
<reference evidence="15" key="1">
    <citation type="submission" date="2017-05" db="EMBL/GenBank/DDBJ databases">
        <authorList>
            <person name="Varghese N."/>
            <person name="Submissions S."/>
        </authorList>
    </citation>
    <scope>NUCLEOTIDE SEQUENCE</scope>
    <source>
        <strain evidence="15">Su22</strain>
    </source>
</reference>
<evidence type="ECO:0000256" key="3">
    <source>
        <dbReference type="ARBA" id="ARBA00022490"/>
    </source>
</evidence>
<accession>A0AA45WUQ3</accession>
<comment type="subunit">
    <text evidence="11">Monomer.</text>
</comment>
<dbReference type="Pfam" id="PF00919">
    <property type="entry name" value="UPF0004"/>
    <property type="match status" value="1"/>
</dbReference>
<comment type="cofactor">
    <cofactor evidence="11">
        <name>[4Fe-4S] cluster</name>
        <dbReference type="ChEBI" id="CHEBI:49883"/>
    </cofactor>
    <text evidence="11">Binds 2 [4Fe-4S] clusters. One cluster is coordinated with 3 cysteines and an exchangeable S-adenosyl-L-methionine.</text>
</comment>
<dbReference type="NCBIfam" id="TIGR01574">
    <property type="entry name" value="miaB-methiolase"/>
    <property type="match status" value="1"/>
</dbReference>
<feature type="binding site" evidence="11">
    <location>
        <position position="165"/>
    </location>
    <ligand>
        <name>[4Fe-4S] cluster</name>
        <dbReference type="ChEBI" id="CHEBI:49883"/>
        <label>2</label>
        <note>4Fe-4S-S-AdoMet</note>
    </ligand>
</feature>
<dbReference type="Gene3D" id="3.40.50.12160">
    <property type="entry name" value="Methylthiotransferase, N-terminal domain"/>
    <property type="match status" value="1"/>
</dbReference>
<dbReference type="GO" id="GO:0005829">
    <property type="term" value="C:cytosol"/>
    <property type="evidence" value="ECO:0007669"/>
    <property type="project" value="TreeGrafter"/>
</dbReference>
<dbReference type="EC" id="2.8.4.3" evidence="10 11"/>
<feature type="domain" description="Radical SAM core" evidence="14">
    <location>
        <begin position="147"/>
        <end position="377"/>
    </location>
</feature>
<feature type="binding site" evidence="11">
    <location>
        <position position="51"/>
    </location>
    <ligand>
        <name>[4Fe-4S] cluster</name>
        <dbReference type="ChEBI" id="CHEBI:49883"/>
        <label>1</label>
    </ligand>
</feature>
<dbReference type="PROSITE" id="PS50926">
    <property type="entry name" value="TRAM"/>
    <property type="match status" value="1"/>
</dbReference>
<dbReference type="Proteomes" id="UP001158066">
    <property type="component" value="Unassembled WGS sequence"/>
</dbReference>
<dbReference type="FunFam" id="3.40.50.12160:FF:000006">
    <property type="entry name" value="tRNA-2-methylthio-N(6)-dimethylallyladenosine synthase"/>
    <property type="match status" value="1"/>
</dbReference>
<comment type="subcellular location">
    <subcellularLocation>
        <location evidence="11">Cytoplasm</location>
    </subcellularLocation>
</comment>
<dbReference type="SMART" id="SM00729">
    <property type="entry name" value="Elp3"/>
    <property type="match status" value="1"/>
</dbReference>
<keyword evidence="6 11" id="KW-0819">tRNA processing</keyword>
<dbReference type="PANTHER" id="PTHR43020">
    <property type="entry name" value="CDK5 REGULATORY SUBUNIT-ASSOCIATED PROTEIN 1"/>
    <property type="match status" value="1"/>
</dbReference>
<evidence type="ECO:0000259" key="12">
    <source>
        <dbReference type="PROSITE" id="PS50926"/>
    </source>
</evidence>
<keyword evidence="3 11" id="KW-0963">Cytoplasm</keyword>
<dbReference type="EMBL" id="FXUF01000003">
    <property type="protein sequence ID" value="SMP48208.1"/>
    <property type="molecule type" value="Genomic_DNA"/>
</dbReference>
<dbReference type="InterPro" id="IPR020612">
    <property type="entry name" value="Methylthiotransferase_CS"/>
</dbReference>
<dbReference type="Gene3D" id="3.80.30.20">
    <property type="entry name" value="tm_1862 like domain"/>
    <property type="match status" value="1"/>
</dbReference>
<dbReference type="Pfam" id="PF04055">
    <property type="entry name" value="Radical_SAM"/>
    <property type="match status" value="1"/>
</dbReference>
<evidence type="ECO:0000313" key="16">
    <source>
        <dbReference type="Proteomes" id="UP001158066"/>
    </source>
</evidence>
<feature type="binding site" evidence="11">
    <location>
        <position position="168"/>
    </location>
    <ligand>
        <name>[4Fe-4S] cluster</name>
        <dbReference type="ChEBI" id="CHEBI:49883"/>
        <label>2</label>
        <note>4Fe-4S-S-AdoMet</note>
    </ligand>
</feature>
<comment type="function">
    <text evidence="1 11">Catalyzes the methylthiolation of N6-(dimethylallyl)adenosine (i(6)A), leading to the formation of 2-methylthio-N6-(dimethylallyl)adenosine (ms(2)i(6)A) at position 37 in tRNAs that read codons beginning with uridine.</text>
</comment>
<gene>
    <name evidence="11" type="primary">miaB</name>
    <name evidence="15" type="ORF">SAMN06296020_103223</name>
</gene>
<dbReference type="SFLD" id="SFLDF00273">
    <property type="entry name" value="(dimethylallyl)adenosine_tRNA"/>
    <property type="match status" value="1"/>
</dbReference>
<dbReference type="GO" id="GO:0051539">
    <property type="term" value="F:4 iron, 4 sulfur cluster binding"/>
    <property type="evidence" value="ECO:0007669"/>
    <property type="project" value="UniProtKB-UniRule"/>
</dbReference>
<sequence length="448" mass="50735">MIMNEKCFHIKTYGCQMNEHDSEKLAAMLAQMNYLEADRLDQADLIILNTCCVRENAELKVYGNLGEMKHLKEKNPDLILAICGCMMQQNHVVEKIRKSYPFVDLVFGTHNLHRFPELLVNAQSMEGLLVEVWDNEEEIAEDLPVERKYVSKAFVNIMYGCNNFCSYCIVPYTRGRERSREPEKILEEIHQLAAQGTVEVTLLGQNVNSYGKTLGEKVDFADLLYLIHGVPGIQRIRFMTSHPADFSEKLMEAMANLKKVCNHLHLPVQAGSNRILKEMNRKYTRETYLDKVQKLKSKIPGIAITTDIIVGFPGETDEDFEDTLTLVKAVGYDAAFTFLYSVRTGTPAAEMKNQVADEDKMRRFNQLVAAVNEMGLANNQRIMGETLSVLVEGISKNNPDRLTGRTETHKLVNFAGKKEWIGRIVPVTITDAKTFSLLGVCPLEDDDV</sequence>
<dbReference type="GO" id="GO:0035597">
    <property type="term" value="F:tRNA-2-methylthio-N(6)-dimethylallyladenosine(37) synthase activity"/>
    <property type="evidence" value="ECO:0007669"/>
    <property type="project" value="UniProtKB-EC"/>
</dbReference>
<comment type="catalytic activity">
    <reaction evidence="11">
        <text>N(6)-dimethylallyladenosine(37) in tRNA + (sulfur carrier)-SH + AH2 + 2 S-adenosyl-L-methionine = 2-methylsulfanyl-N(6)-dimethylallyladenosine(37) in tRNA + (sulfur carrier)-H + 5'-deoxyadenosine + L-methionine + A + S-adenosyl-L-homocysteine + 2 H(+)</text>
        <dbReference type="Rhea" id="RHEA:37067"/>
        <dbReference type="Rhea" id="RHEA-COMP:10375"/>
        <dbReference type="Rhea" id="RHEA-COMP:10376"/>
        <dbReference type="Rhea" id="RHEA-COMP:14737"/>
        <dbReference type="Rhea" id="RHEA-COMP:14739"/>
        <dbReference type="ChEBI" id="CHEBI:13193"/>
        <dbReference type="ChEBI" id="CHEBI:15378"/>
        <dbReference type="ChEBI" id="CHEBI:17319"/>
        <dbReference type="ChEBI" id="CHEBI:17499"/>
        <dbReference type="ChEBI" id="CHEBI:29917"/>
        <dbReference type="ChEBI" id="CHEBI:57844"/>
        <dbReference type="ChEBI" id="CHEBI:57856"/>
        <dbReference type="ChEBI" id="CHEBI:59789"/>
        <dbReference type="ChEBI" id="CHEBI:64428"/>
        <dbReference type="ChEBI" id="CHEBI:74415"/>
        <dbReference type="ChEBI" id="CHEBI:74417"/>
        <dbReference type="EC" id="2.8.4.3"/>
    </reaction>
</comment>
<evidence type="ECO:0000256" key="4">
    <source>
        <dbReference type="ARBA" id="ARBA00022679"/>
    </source>
</evidence>
<dbReference type="SFLD" id="SFLDG01082">
    <property type="entry name" value="B12-binding_domain_containing"/>
    <property type="match status" value="1"/>
</dbReference>
<keyword evidence="2 11" id="KW-0004">4Fe-4S</keyword>
<dbReference type="Pfam" id="PF01938">
    <property type="entry name" value="TRAM"/>
    <property type="match status" value="1"/>
</dbReference>
<dbReference type="InterPro" id="IPR023404">
    <property type="entry name" value="rSAM_horseshoe"/>
</dbReference>
<dbReference type="SFLD" id="SFLDS00029">
    <property type="entry name" value="Radical_SAM"/>
    <property type="match status" value="1"/>
</dbReference>
<dbReference type="SUPFAM" id="SSF102114">
    <property type="entry name" value="Radical SAM enzymes"/>
    <property type="match status" value="1"/>
</dbReference>
<dbReference type="CDD" id="cd01335">
    <property type="entry name" value="Radical_SAM"/>
    <property type="match status" value="1"/>
</dbReference>